<feature type="region of interest" description="Disordered" evidence="1">
    <location>
        <begin position="149"/>
        <end position="172"/>
    </location>
</feature>
<dbReference type="OrthoDB" id="678544at2759"/>
<feature type="compositionally biased region" description="Basic residues" evidence="1">
    <location>
        <begin position="396"/>
        <end position="406"/>
    </location>
</feature>
<evidence type="ECO:0000256" key="1">
    <source>
        <dbReference type="SAM" id="MobiDB-lite"/>
    </source>
</evidence>
<feature type="compositionally biased region" description="Basic and acidic residues" evidence="1">
    <location>
        <begin position="157"/>
        <end position="172"/>
    </location>
</feature>
<evidence type="ECO:0000259" key="2">
    <source>
        <dbReference type="Pfam" id="PF23547"/>
    </source>
</evidence>
<dbReference type="Pfam" id="PF23547">
    <property type="entry name" value="Zn_ribbon_FGT1_1"/>
    <property type="match status" value="1"/>
</dbReference>
<reference evidence="4" key="1">
    <citation type="submission" date="2020-07" db="EMBL/GenBank/DDBJ databases">
        <title>Genome sequence and genetic diversity analysis of an under-domesticated orphan crop, white fonio (Digitaria exilis).</title>
        <authorList>
            <person name="Bennetzen J.L."/>
            <person name="Chen S."/>
            <person name="Ma X."/>
            <person name="Wang X."/>
            <person name="Yssel A.E.J."/>
            <person name="Chaluvadi S.R."/>
            <person name="Johnson M."/>
            <person name="Gangashetty P."/>
            <person name="Hamidou F."/>
            <person name="Sanogo M.D."/>
            <person name="Zwaenepoel A."/>
            <person name="Wallace J."/>
            <person name="Van De Peer Y."/>
            <person name="Van Deynze A."/>
        </authorList>
    </citation>
    <scope>NUCLEOTIDE SEQUENCE</scope>
    <source>
        <tissue evidence="4">Leaves</tissue>
    </source>
</reference>
<feature type="domain" description="FORGETTER1 second zinc ribbon" evidence="3">
    <location>
        <begin position="63"/>
        <end position="94"/>
    </location>
</feature>
<evidence type="ECO:0000313" key="4">
    <source>
        <dbReference type="EMBL" id="KAF8649949.1"/>
    </source>
</evidence>
<comment type="caution">
    <text evidence="4">The sequence shown here is derived from an EMBL/GenBank/DDBJ whole genome shotgun (WGS) entry which is preliminary data.</text>
</comment>
<feature type="domain" description="FORGETTER1 first zinc ribbon" evidence="2">
    <location>
        <begin position="8"/>
        <end position="42"/>
    </location>
</feature>
<evidence type="ECO:0000313" key="5">
    <source>
        <dbReference type="Proteomes" id="UP000636709"/>
    </source>
</evidence>
<gene>
    <name evidence="4" type="ORF">HU200_064104</name>
</gene>
<sequence>MAPPPGILEVRCAGCGDTLEVEPGLNEFACPDCWTHQALPPELIAAAPPLPGRRAPLPAAQSRVACWGCGAVLSAHHGQGRFARPLCGSELAATPAAAVTVVAPPAAVTVIAPPAAVPITPSRMPQPSEVLLSRNYRLPIKKKSRFLAGPDSYPARKVHEEHPNQADKVEDRFPNGTTRCMWILPAKPETVKRAPSIVEDAPCGDVLPGSVSTSSKKRRGHAPEKLMEPRKEAGRPVLTPSDDTSGNGKYCEQVVYHWHQCPPDTRAIILEEFLKRYKWSSGHEEECQKIFDRKSARHLVNLFCHEKQKVRQVLAAKKARKSSSFRRAHGEMELEEDDDKECPDKQQQDESMMVLKRENPLNWKPFIPVKMKPKWWEMLCDRWAKDEAMKMSYQQRKNRYSGKHPRNTAGSPKITHEQDVVRTKNSNPDCLYLFHHDLMILALLNRAWIMLLVIDIDSHSPFCFSGYQRST</sequence>
<name>A0A835DUQ9_9POAL</name>
<proteinExistence type="predicted"/>
<dbReference type="Pfam" id="PF23548">
    <property type="entry name" value="Zn_ribbon_FGT1_2"/>
    <property type="match status" value="1"/>
</dbReference>
<organism evidence="4 5">
    <name type="scientific">Digitaria exilis</name>
    <dbReference type="NCBI Taxonomy" id="1010633"/>
    <lineage>
        <taxon>Eukaryota</taxon>
        <taxon>Viridiplantae</taxon>
        <taxon>Streptophyta</taxon>
        <taxon>Embryophyta</taxon>
        <taxon>Tracheophyta</taxon>
        <taxon>Spermatophyta</taxon>
        <taxon>Magnoliopsida</taxon>
        <taxon>Liliopsida</taxon>
        <taxon>Poales</taxon>
        <taxon>Poaceae</taxon>
        <taxon>PACMAD clade</taxon>
        <taxon>Panicoideae</taxon>
        <taxon>Panicodae</taxon>
        <taxon>Paniceae</taxon>
        <taxon>Anthephorinae</taxon>
        <taxon>Digitaria</taxon>
    </lineage>
</organism>
<keyword evidence="5" id="KW-1185">Reference proteome</keyword>
<feature type="region of interest" description="Disordered" evidence="1">
    <location>
        <begin position="208"/>
        <end position="245"/>
    </location>
</feature>
<feature type="compositionally biased region" description="Basic and acidic residues" evidence="1">
    <location>
        <begin position="221"/>
        <end position="234"/>
    </location>
</feature>
<evidence type="ECO:0000259" key="3">
    <source>
        <dbReference type="Pfam" id="PF23548"/>
    </source>
</evidence>
<dbReference type="InterPro" id="IPR057024">
    <property type="entry name" value="Znr_FGT1_1"/>
</dbReference>
<feature type="region of interest" description="Disordered" evidence="1">
    <location>
        <begin position="321"/>
        <end position="346"/>
    </location>
</feature>
<feature type="region of interest" description="Disordered" evidence="1">
    <location>
        <begin position="395"/>
        <end position="419"/>
    </location>
</feature>
<dbReference type="Proteomes" id="UP000636709">
    <property type="component" value="Unassembled WGS sequence"/>
</dbReference>
<dbReference type="AlphaFoldDB" id="A0A835DUQ9"/>
<dbReference type="EMBL" id="JACEFO010002751">
    <property type="protein sequence ID" value="KAF8649949.1"/>
    <property type="molecule type" value="Genomic_DNA"/>
</dbReference>
<accession>A0A835DUQ9</accession>
<dbReference type="InterPro" id="IPR057025">
    <property type="entry name" value="Znr_FGT1_2"/>
</dbReference>
<protein>
    <submittedName>
        <fullName evidence="4">Uncharacterized protein</fullName>
    </submittedName>
</protein>